<evidence type="ECO:0000313" key="2">
    <source>
        <dbReference type="Proteomes" id="UP000077667"/>
    </source>
</evidence>
<name>A0A1A9I2Y5_9BACT</name>
<protein>
    <submittedName>
        <fullName evidence="1">Uncharacterized protein</fullName>
    </submittedName>
</protein>
<gene>
    <name evidence="1" type="ORF">A8C56_08895</name>
</gene>
<keyword evidence="2" id="KW-1185">Reference proteome</keyword>
<dbReference type="KEGG" id="nia:A8C56_08895"/>
<accession>A0A1A9I2Y5</accession>
<organism evidence="1 2">
    <name type="scientific">Niabella ginsenosidivorans</name>
    <dbReference type="NCBI Taxonomy" id="1176587"/>
    <lineage>
        <taxon>Bacteria</taxon>
        <taxon>Pseudomonadati</taxon>
        <taxon>Bacteroidota</taxon>
        <taxon>Chitinophagia</taxon>
        <taxon>Chitinophagales</taxon>
        <taxon>Chitinophagaceae</taxon>
        <taxon>Niabella</taxon>
    </lineage>
</organism>
<proteinExistence type="predicted"/>
<evidence type="ECO:0000313" key="1">
    <source>
        <dbReference type="EMBL" id="ANH81080.1"/>
    </source>
</evidence>
<dbReference type="EMBL" id="CP015772">
    <property type="protein sequence ID" value="ANH81080.1"/>
    <property type="molecule type" value="Genomic_DNA"/>
</dbReference>
<dbReference type="AlphaFoldDB" id="A0A1A9I2Y5"/>
<sequence>MLFACKILTAFLKKFTPQILLRKATAQALHLKPFSFFTHAQKKSGSGRSLACKKCNMPDGPCFHFLQASVHVVFLFVLLP</sequence>
<dbReference type="Proteomes" id="UP000077667">
    <property type="component" value="Chromosome"/>
</dbReference>
<reference evidence="1 2" key="1">
    <citation type="submission" date="2016-05" db="EMBL/GenBank/DDBJ databases">
        <title>Niabella ginsenosidivorans BS26 whole genome sequencing.</title>
        <authorList>
            <person name="Im W.T."/>
            <person name="Siddiqi M.Z."/>
        </authorList>
    </citation>
    <scope>NUCLEOTIDE SEQUENCE [LARGE SCALE GENOMIC DNA]</scope>
    <source>
        <strain evidence="1 2">BS26</strain>
    </source>
</reference>